<evidence type="ECO:0000256" key="1">
    <source>
        <dbReference type="ARBA" id="ARBA00023277"/>
    </source>
</evidence>
<keyword evidence="5" id="KW-1185">Reference proteome</keyword>
<dbReference type="InterPro" id="IPR037171">
    <property type="entry name" value="NagB/RpiA_transferase-like"/>
</dbReference>
<dbReference type="SUPFAM" id="SSF100950">
    <property type="entry name" value="NagB/RpiA/CoA transferase-like"/>
    <property type="match status" value="1"/>
</dbReference>
<proteinExistence type="predicted"/>
<gene>
    <name evidence="4" type="ORF">GCM10010170_098810</name>
</gene>
<dbReference type="Proteomes" id="UP001501444">
    <property type="component" value="Unassembled WGS sequence"/>
</dbReference>
<dbReference type="Pfam" id="PF01182">
    <property type="entry name" value="Glucosamine_iso"/>
    <property type="match status" value="1"/>
</dbReference>
<protein>
    <submittedName>
        <fullName evidence="4">Glucosamine-6-phosphate deaminase</fullName>
    </submittedName>
</protein>
<evidence type="ECO:0000313" key="4">
    <source>
        <dbReference type="EMBL" id="GAA2387688.1"/>
    </source>
</evidence>
<dbReference type="EMBL" id="BAAARV010000108">
    <property type="protein sequence ID" value="GAA2387688.1"/>
    <property type="molecule type" value="Genomic_DNA"/>
</dbReference>
<evidence type="ECO:0000259" key="3">
    <source>
        <dbReference type="Pfam" id="PF01182"/>
    </source>
</evidence>
<evidence type="ECO:0000313" key="5">
    <source>
        <dbReference type="Proteomes" id="UP001501444"/>
    </source>
</evidence>
<keyword evidence="1" id="KW-0119">Carbohydrate metabolism</keyword>
<sequence length="278" mass="29107">MLRESADPAARPPVPAQAGHARRRTVDLLHVEIHPDPVAAGRAAAAVIADELRAVLRDKEVARVVFAAAPSQDATLDALAAAPDLDWSRVVAFQMDEYRGVAPGDPASFAGYLRRRLFDRVRPGRILILDGTASAAQELARYADLLLDAPLDIVCLGIGENGHIAFNDPDVADFADPEVVKLVTLDDRSRRQQVSDGCFASLAEVPREAFTLTVPTLLSAAVLVGSVPGAAKAEAVAATLDGPVRQAVPATALRSHPRCTLFVDAAAAAGLTGAPPLG</sequence>
<comment type="caution">
    <text evidence="4">The sequence shown here is derived from an EMBL/GenBank/DDBJ whole genome shotgun (WGS) entry which is preliminary data.</text>
</comment>
<dbReference type="PANTHER" id="PTHR11280">
    <property type="entry name" value="GLUCOSAMINE-6-PHOSPHATE ISOMERASE"/>
    <property type="match status" value="1"/>
</dbReference>
<organism evidence="4 5">
    <name type="scientific">Dactylosporangium salmoneum</name>
    <dbReference type="NCBI Taxonomy" id="53361"/>
    <lineage>
        <taxon>Bacteria</taxon>
        <taxon>Bacillati</taxon>
        <taxon>Actinomycetota</taxon>
        <taxon>Actinomycetes</taxon>
        <taxon>Micromonosporales</taxon>
        <taxon>Micromonosporaceae</taxon>
        <taxon>Dactylosporangium</taxon>
    </lineage>
</organism>
<dbReference type="InterPro" id="IPR006148">
    <property type="entry name" value="Glc/Gal-6P_isomerase"/>
</dbReference>
<dbReference type="PANTHER" id="PTHR11280:SF6">
    <property type="entry name" value="GLUCOSAMINE-6-PHOSPHATE ISOMERASE NAGB"/>
    <property type="match status" value="1"/>
</dbReference>
<dbReference type="RefSeq" id="WP_344619680.1">
    <property type="nucleotide sequence ID" value="NZ_BAAARV010000108.1"/>
</dbReference>
<dbReference type="InterPro" id="IPR004547">
    <property type="entry name" value="Glucosamine6P_isomerase"/>
</dbReference>
<evidence type="ECO:0000256" key="2">
    <source>
        <dbReference type="SAM" id="MobiDB-lite"/>
    </source>
</evidence>
<name>A0ABN3HUC3_9ACTN</name>
<reference evidence="4 5" key="1">
    <citation type="journal article" date="2019" name="Int. J. Syst. Evol. Microbiol.">
        <title>The Global Catalogue of Microorganisms (GCM) 10K type strain sequencing project: providing services to taxonomists for standard genome sequencing and annotation.</title>
        <authorList>
            <consortium name="The Broad Institute Genomics Platform"/>
            <consortium name="The Broad Institute Genome Sequencing Center for Infectious Disease"/>
            <person name="Wu L."/>
            <person name="Ma J."/>
        </authorList>
    </citation>
    <scope>NUCLEOTIDE SEQUENCE [LARGE SCALE GENOMIC DNA]</scope>
    <source>
        <strain evidence="4 5">JCM 3272</strain>
    </source>
</reference>
<feature type="region of interest" description="Disordered" evidence="2">
    <location>
        <begin position="1"/>
        <end position="21"/>
    </location>
</feature>
<dbReference type="Gene3D" id="3.40.50.1360">
    <property type="match status" value="1"/>
</dbReference>
<feature type="domain" description="Glucosamine/galactosamine-6-phosphate isomerase" evidence="3">
    <location>
        <begin position="36"/>
        <end position="255"/>
    </location>
</feature>
<accession>A0ABN3HUC3</accession>